<feature type="compositionally biased region" description="Basic and acidic residues" evidence="1">
    <location>
        <begin position="237"/>
        <end position="250"/>
    </location>
</feature>
<dbReference type="Proteomes" id="UP001362999">
    <property type="component" value="Unassembled WGS sequence"/>
</dbReference>
<gene>
    <name evidence="2" type="ORF">R3P38DRAFT_1377599</name>
</gene>
<dbReference type="EMBL" id="JAWWNJ010000005">
    <property type="protein sequence ID" value="KAK7056162.1"/>
    <property type="molecule type" value="Genomic_DNA"/>
</dbReference>
<accession>A0AAW0DTV9</accession>
<protein>
    <submittedName>
        <fullName evidence="2">Uncharacterized protein</fullName>
    </submittedName>
</protein>
<feature type="region of interest" description="Disordered" evidence="1">
    <location>
        <begin position="237"/>
        <end position="259"/>
    </location>
</feature>
<reference evidence="2 3" key="1">
    <citation type="journal article" date="2024" name="J Genomics">
        <title>Draft genome sequencing and assembly of Favolaschia claudopus CIRM-BRFM 2984 isolated from oak limbs.</title>
        <authorList>
            <person name="Navarro D."/>
            <person name="Drula E."/>
            <person name="Chaduli D."/>
            <person name="Cazenave R."/>
            <person name="Ahrendt S."/>
            <person name="Wang J."/>
            <person name="Lipzen A."/>
            <person name="Daum C."/>
            <person name="Barry K."/>
            <person name="Grigoriev I.V."/>
            <person name="Favel A."/>
            <person name="Rosso M.N."/>
            <person name="Martin F."/>
        </authorList>
    </citation>
    <scope>NUCLEOTIDE SEQUENCE [LARGE SCALE GENOMIC DNA]</scope>
    <source>
        <strain evidence="2 3">CIRM-BRFM 2984</strain>
    </source>
</reference>
<evidence type="ECO:0000313" key="3">
    <source>
        <dbReference type="Proteomes" id="UP001362999"/>
    </source>
</evidence>
<keyword evidence="3" id="KW-1185">Reference proteome</keyword>
<organism evidence="2 3">
    <name type="scientific">Favolaschia claudopus</name>
    <dbReference type="NCBI Taxonomy" id="2862362"/>
    <lineage>
        <taxon>Eukaryota</taxon>
        <taxon>Fungi</taxon>
        <taxon>Dikarya</taxon>
        <taxon>Basidiomycota</taxon>
        <taxon>Agaricomycotina</taxon>
        <taxon>Agaricomycetes</taxon>
        <taxon>Agaricomycetidae</taxon>
        <taxon>Agaricales</taxon>
        <taxon>Marasmiineae</taxon>
        <taxon>Mycenaceae</taxon>
        <taxon>Favolaschia</taxon>
    </lineage>
</organism>
<name>A0AAW0DTV9_9AGAR</name>
<comment type="caution">
    <text evidence="2">The sequence shown here is derived from an EMBL/GenBank/DDBJ whole genome shotgun (WGS) entry which is preliminary data.</text>
</comment>
<proteinExistence type="predicted"/>
<evidence type="ECO:0000256" key="1">
    <source>
        <dbReference type="SAM" id="MobiDB-lite"/>
    </source>
</evidence>
<dbReference type="AlphaFoldDB" id="A0AAW0DTV9"/>
<sequence length="326" mass="36274">MPTSLARALNPLLFPPLALFHRSLSVSFFLHFHTLSPATPPCLHLLHLPKSPDTHLPRFRLRTRMPVPVPRYPPLPPPLTPPFPSLPTTYARSASLTNAAYARTHTARLSSSALRRIAVATPIPIPAPCRTASLQPIPASLVTRSVSLLPPPFCLSSLRRPRRARDARRCYTIRFPCPSHLRIPISGVAPAAAVHAAPIDEEAARTSLCFRALSSSDASRASPRSCHVVDENYRGRSGDVRERSREEDGRGSGSHASDGRQCVGAWMRVGGLSGKRGRRKGREREEGFVVGLVGRRSWGWGREWMRRIWLRVEFGRTEEAVRRRQV</sequence>
<evidence type="ECO:0000313" key="2">
    <source>
        <dbReference type="EMBL" id="KAK7056162.1"/>
    </source>
</evidence>